<sequence length="362" mass="41613">MDSPKIEDETAQQQQQQNTKTCSNMEKVSKIPDLVLPRMKKMDPDASPLLGIDEVFKKRWQIQGLIGKGGYGEIYLASDTKRGEEVAIKVEPKIRRGKLAKRMILEQKALMKMQGKPHVPRLYASGYTENLNFIIMQLLSINIGEIRKSSPCRKLSKSTTGRILHQTIDALHDMHQFGYIHRDVKPANMCFGIGETNRHTLILLDFGLIRRYKKENGEFRSLRSKAGFRGTHRYVSVRVHSKLEQSSTDDIISLLYTGYELMIGELPWKSLERGDEIKKLKQAMQNNEEKVGNNKNYFENSQLIGFAKLVFSLDPTIDPPYSKLQDELKILIGNKKMDDPYDWEDDFKEAIEENDINDNSSK</sequence>
<proteinExistence type="inferred from homology"/>
<evidence type="ECO:0000256" key="1">
    <source>
        <dbReference type="ARBA" id="ARBA00012513"/>
    </source>
</evidence>
<dbReference type="GO" id="GO:0005524">
    <property type="term" value="F:ATP binding"/>
    <property type="evidence" value="ECO:0007669"/>
    <property type="project" value="UniProtKB-UniRule"/>
</dbReference>
<evidence type="ECO:0000259" key="7">
    <source>
        <dbReference type="PROSITE" id="PS50011"/>
    </source>
</evidence>
<dbReference type="Gene3D" id="1.10.510.10">
    <property type="entry name" value="Transferase(Phosphotransferase) domain 1"/>
    <property type="match status" value="1"/>
</dbReference>
<dbReference type="PROSITE" id="PS00108">
    <property type="entry name" value="PROTEIN_KINASE_ST"/>
    <property type="match status" value="1"/>
</dbReference>
<keyword evidence="5" id="KW-0723">Serine/threonine-protein kinase</keyword>
<evidence type="ECO:0000256" key="6">
    <source>
        <dbReference type="SAM" id="MobiDB-lite"/>
    </source>
</evidence>
<dbReference type="InterPro" id="IPR000719">
    <property type="entry name" value="Prot_kinase_dom"/>
</dbReference>
<evidence type="ECO:0000313" key="9">
    <source>
        <dbReference type="Proteomes" id="UP001152747"/>
    </source>
</evidence>
<evidence type="ECO:0000313" key="8">
    <source>
        <dbReference type="EMBL" id="CAI5445110.1"/>
    </source>
</evidence>
<evidence type="ECO:0000256" key="5">
    <source>
        <dbReference type="RuleBase" id="RU000304"/>
    </source>
</evidence>
<keyword evidence="3 4" id="KW-0067">ATP-binding</keyword>
<feature type="domain" description="Protein kinase" evidence="7">
    <location>
        <begin position="60"/>
        <end position="331"/>
    </location>
</feature>
<dbReference type="PROSITE" id="PS00107">
    <property type="entry name" value="PROTEIN_KINASE_ATP"/>
    <property type="match status" value="1"/>
</dbReference>
<accession>A0A9P1IIB5</accession>
<keyword evidence="2 4" id="KW-0547">Nucleotide-binding</keyword>
<feature type="binding site" evidence="4">
    <location>
        <position position="89"/>
    </location>
    <ligand>
        <name>ATP</name>
        <dbReference type="ChEBI" id="CHEBI:30616"/>
    </ligand>
</feature>
<dbReference type="OrthoDB" id="2687620at2759"/>
<dbReference type="SMART" id="SM00220">
    <property type="entry name" value="S_TKc"/>
    <property type="match status" value="1"/>
</dbReference>
<dbReference type="SUPFAM" id="SSF56112">
    <property type="entry name" value="Protein kinase-like (PK-like)"/>
    <property type="match status" value="1"/>
</dbReference>
<comment type="caution">
    <text evidence="8">The sequence shown here is derived from an EMBL/GenBank/DDBJ whole genome shotgun (WGS) entry which is preliminary data.</text>
</comment>
<protein>
    <recommendedName>
        <fullName evidence="1">non-specific serine/threonine protein kinase</fullName>
        <ecNumber evidence="1">2.7.11.1</ecNumber>
    </recommendedName>
</protein>
<dbReference type="InterPro" id="IPR008271">
    <property type="entry name" value="Ser/Thr_kinase_AS"/>
</dbReference>
<dbReference type="InterPro" id="IPR011009">
    <property type="entry name" value="Kinase-like_dom_sf"/>
</dbReference>
<dbReference type="PANTHER" id="PTHR11909">
    <property type="entry name" value="CASEIN KINASE-RELATED"/>
    <property type="match status" value="1"/>
</dbReference>
<dbReference type="EMBL" id="CANHGI010000003">
    <property type="protein sequence ID" value="CAI5445110.1"/>
    <property type="molecule type" value="Genomic_DNA"/>
</dbReference>
<reference evidence="8" key="1">
    <citation type="submission" date="2022-11" db="EMBL/GenBank/DDBJ databases">
        <authorList>
            <person name="Kikuchi T."/>
        </authorList>
    </citation>
    <scope>NUCLEOTIDE SEQUENCE</scope>
    <source>
        <strain evidence="8">PS1010</strain>
    </source>
</reference>
<name>A0A9P1IIB5_9PELO</name>
<dbReference type="Proteomes" id="UP001152747">
    <property type="component" value="Unassembled WGS sequence"/>
</dbReference>
<evidence type="ECO:0000256" key="4">
    <source>
        <dbReference type="PROSITE-ProRule" id="PRU10141"/>
    </source>
</evidence>
<evidence type="ECO:0000256" key="2">
    <source>
        <dbReference type="ARBA" id="ARBA00022741"/>
    </source>
</evidence>
<evidence type="ECO:0000256" key="3">
    <source>
        <dbReference type="ARBA" id="ARBA00022840"/>
    </source>
</evidence>
<dbReference type="GO" id="GO:0004674">
    <property type="term" value="F:protein serine/threonine kinase activity"/>
    <property type="evidence" value="ECO:0007669"/>
    <property type="project" value="UniProtKB-KW"/>
</dbReference>
<gene>
    <name evidence="8" type="ORF">CAMP_LOCUS7747</name>
</gene>
<dbReference type="EC" id="2.7.11.1" evidence="1"/>
<dbReference type="InterPro" id="IPR017441">
    <property type="entry name" value="Protein_kinase_ATP_BS"/>
</dbReference>
<organism evidence="8 9">
    <name type="scientific">Caenorhabditis angaria</name>
    <dbReference type="NCBI Taxonomy" id="860376"/>
    <lineage>
        <taxon>Eukaryota</taxon>
        <taxon>Metazoa</taxon>
        <taxon>Ecdysozoa</taxon>
        <taxon>Nematoda</taxon>
        <taxon>Chromadorea</taxon>
        <taxon>Rhabditida</taxon>
        <taxon>Rhabditina</taxon>
        <taxon>Rhabditomorpha</taxon>
        <taxon>Rhabditoidea</taxon>
        <taxon>Rhabditidae</taxon>
        <taxon>Peloderinae</taxon>
        <taxon>Caenorhabditis</taxon>
    </lineage>
</organism>
<feature type="region of interest" description="Disordered" evidence="6">
    <location>
        <begin position="1"/>
        <end position="26"/>
    </location>
</feature>
<dbReference type="InterPro" id="IPR050235">
    <property type="entry name" value="CK1_Ser-Thr_kinase"/>
</dbReference>
<dbReference type="Pfam" id="PF00069">
    <property type="entry name" value="Pkinase"/>
    <property type="match status" value="1"/>
</dbReference>
<keyword evidence="9" id="KW-1185">Reference proteome</keyword>
<dbReference type="FunFam" id="1.10.510.10:FF:000884">
    <property type="entry name" value="Protein CBG08984"/>
    <property type="match status" value="1"/>
</dbReference>
<keyword evidence="5" id="KW-0808">Transferase</keyword>
<dbReference type="PROSITE" id="PS50011">
    <property type="entry name" value="PROTEIN_KINASE_DOM"/>
    <property type="match status" value="1"/>
</dbReference>
<keyword evidence="5" id="KW-0418">Kinase</keyword>
<dbReference type="AlphaFoldDB" id="A0A9P1IIB5"/>
<comment type="similarity">
    <text evidence="5">Belongs to the protein kinase superfamily.</text>
</comment>